<dbReference type="InterPro" id="IPR036291">
    <property type="entry name" value="NAD(P)-bd_dom_sf"/>
</dbReference>
<dbReference type="SUPFAM" id="SSF51735">
    <property type="entry name" value="NAD(P)-binding Rossmann-fold domains"/>
    <property type="match status" value="1"/>
</dbReference>
<protein>
    <submittedName>
        <fullName evidence="3">NAD(P)-dependent dehydrogenase (Short-subunit alcohol dehydrogenase family)</fullName>
    </submittedName>
</protein>
<dbReference type="RefSeq" id="WP_182555820.1">
    <property type="nucleotide sequence ID" value="NZ_BPRF01000020.1"/>
</dbReference>
<name>A0AA40S4W1_9HYPH</name>
<dbReference type="AlphaFoldDB" id="A0AA40S4W1"/>
<dbReference type="CDD" id="cd05233">
    <property type="entry name" value="SDR_c"/>
    <property type="match status" value="1"/>
</dbReference>
<dbReference type="InterPro" id="IPR020904">
    <property type="entry name" value="Sc_DH/Rdtase_CS"/>
</dbReference>
<comment type="similarity">
    <text evidence="1 2">Belongs to the short-chain dehydrogenases/reductases (SDR) family.</text>
</comment>
<dbReference type="InterPro" id="IPR050259">
    <property type="entry name" value="SDR"/>
</dbReference>
<dbReference type="Gene3D" id="3.40.50.720">
    <property type="entry name" value="NAD(P)-binding Rossmann-like Domain"/>
    <property type="match status" value="1"/>
</dbReference>
<dbReference type="Proteomes" id="UP000543554">
    <property type="component" value="Unassembled WGS sequence"/>
</dbReference>
<evidence type="ECO:0000313" key="3">
    <source>
        <dbReference type="EMBL" id="MBA8914515.1"/>
    </source>
</evidence>
<dbReference type="PANTHER" id="PTHR42879:SF2">
    <property type="entry name" value="3-OXOACYL-[ACYL-CARRIER-PROTEIN] REDUCTASE FABG"/>
    <property type="match status" value="1"/>
</dbReference>
<dbReference type="PROSITE" id="PS00061">
    <property type="entry name" value="ADH_SHORT"/>
    <property type="match status" value="1"/>
</dbReference>
<organism evidence="3 4">
    <name type="scientific">Methylorubrum thiocyanatum</name>
    <dbReference type="NCBI Taxonomy" id="47958"/>
    <lineage>
        <taxon>Bacteria</taxon>
        <taxon>Pseudomonadati</taxon>
        <taxon>Pseudomonadota</taxon>
        <taxon>Alphaproteobacteria</taxon>
        <taxon>Hyphomicrobiales</taxon>
        <taxon>Methylobacteriaceae</taxon>
        <taxon>Methylorubrum</taxon>
    </lineage>
</organism>
<accession>A0AA40S4W1</accession>
<dbReference type="FunFam" id="3.40.50.720:FF:000084">
    <property type="entry name" value="Short-chain dehydrogenase reductase"/>
    <property type="match status" value="1"/>
</dbReference>
<reference evidence="3 4" key="1">
    <citation type="submission" date="2020-08" db="EMBL/GenBank/DDBJ databases">
        <title>Genomic Encyclopedia of Type Strains, Phase IV (KMG-IV): sequencing the most valuable type-strain genomes for metagenomic binning, comparative biology and taxonomic classification.</title>
        <authorList>
            <person name="Goeker M."/>
        </authorList>
    </citation>
    <scope>NUCLEOTIDE SEQUENCE [LARGE SCALE GENOMIC DNA]</scope>
    <source>
        <strain evidence="3 4">DSM 11490</strain>
    </source>
</reference>
<evidence type="ECO:0000256" key="2">
    <source>
        <dbReference type="RuleBase" id="RU000363"/>
    </source>
</evidence>
<dbReference type="PANTHER" id="PTHR42879">
    <property type="entry name" value="3-OXOACYL-(ACYL-CARRIER-PROTEIN) REDUCTASE"/>
    <property type="match status" value="1"/>
</dbReference>
<dbReference type="PRINTS" id="PR00080">
    <property type="entry name" value="SDRFAMILY"/>
</dbReference>
<dbReference type="Pfam" id="PF00106">
    <property type="entry name" value="adh_short"/>
    <property type="match status" value="1"/>
</dbReference>
<dbReference type="InterPro" id="IPR002347">
    <property type="entry name" value="SDR_fam"/>
</dbReference>
<comment type="caution">
    <text evidence="3">The sequence shown here is derived from an EMBL/GenBank/DDBJ whole genome shotgun (WGS) entry which is preliminary data.</text>
</comment>
<keyword evidence="4" id="KW-1185">Reference proteome</keyword>
<dbReference type="EMBL" id="JACJIB010000006">
    <property type="protein sequence ID" value="MBA8914515.1"/>
    <property type="molecule type" value="Genomic_DNA"/>
</dbReference>
<dbReference type="PRINTS" id="PR00081">
    <property type="entry name" value="GDHRDH"/>
</dbReference>
<evidence type="ECO:0000313" key="4">
    <source>
        <dbReference type="Proteomes" id="UP000543554"/>
    </source>
</evidence>
<dbReference type="GO" id="GO:0032787">
    <property type="term" value="P:monocarboxylic acid metabolic process"/>
    <property type="evidence" value="ECO:0007669"/>
    <property type="project" value="UniProtKB-ARBA"/>
</dbReference>
<proteinExistence type="inferred from homology"/>
<evidence type="ECO:0000256" key="1">
    <source>
        <dbReference type="ARBA" id="ARBA00006484"/>
    </source>
</evidence>
<sequence>MSEAGPIRSAIHHAVVTGGARGIGRAVAERLVRDGAVVTILGRNAEALDRAIAEGAAHHAIPVDVTDGPAVAAAFANIAERAPIDILVANAGAAESAPFGRSEPALFQRMLDVNLFGTVHAAQAVLPGMTARGFGRIVAIASMAGQKGYPYVSAYCAAKHAVVGLVRSLAQETARSGVTVNAVCPGFTDTDIVGDSLERIMATTGRDRAAALASLVRHNPQGRLVQPDEVADAVAWLCGAAARSITGQAIPVAGGET</sequence>
<gene>
    <name evidence="3" type="ORF">HNR51_003608</name>
</gene>